<feature type="region of interest" description="Disordered" evidence="1">
    <location>
        <begin position="1194"/>
        <end position="1215"/>
    </location>
</feature>
<organism evidence="4 5">
    <name type="scientific">Pisolithus tinctorius Marx 270</name>
    <dbReference type="NCBI Taxonomy" id="870435"/>
    <lineage>
        <taxon>Eukaryota</taxon>
        <taxon>Fungi</taxon>
        <taxon>Dikarya</taxon>
        <taxon>Basidiomycota</taxon>
        <taxon>Agaricomycotina</taxon>
        <taxon>Agaricomycetes</taxon>
        <taxon>Agaricomycetidae</taxon>
        <taxon>Boletales</taxon>
        <taxon>Sclerodermatineae</taxon>
        <taxon>Pisolithaceae</taxon>
        <taxon>Pisolithus</taxon>
    </lineage>
</organism>
<dbReference type="Pfam" id="PF15410">
    <property type="entry name" value="PH_9"/>
    <property type="match status" value="1"/>
</dbReference>
<feature type="compositionally biased region" description="Polar residues" evidence="1">
    <location>
        <begin position="75"/>
        <end position="88"/>
    </location>
</feature>
<dbReference type="PROSITE" id="PS50003">
    <property type="entry name" value="PH_DOMAIN"/>
    <property type="match status" value="1"/>
</dbReference>
<protein>
    <recommendedName>
        <fullName evidence="6">SEC7 domain-containing protein</fullName>
    </recommendedName>
</protein>
<dbReference type="GO" id="GO:0005085">
    <property type="term" value="F:guanyl-nucleotide exchange factor activity"/>
    <property type="evidence" value="ECO:0007669"/>
    <property type="project" value="InterPro"/>
</dbReference>
<feature type="domain" description="SEC7" evidence="3">
    <location>
        <begin position="440"/>
        <end position="590"/>
    </location>
</feature>
<reference evidence="5" key="2">
    <citation type="submission" date="2015-01" db="EMBL/GenBank/DDBJ databases">
        <title>Evolutionary Origins and Diversification of the Mycorrhizal Mutualists.</title>
        <authorList>
            <consortium name="DOE Joint Genome Institute"/>
            <consortium name="Mycorrhizal Genomics Consortium"/>
            <person name="Kohler A."/>
            <person name="Kuo A."/>
            <person name="Nagy L.G."/>
            <person name="Floudas D."/>
            <person name="Copeland A."/>
            <person name="Barry K.W."/>
            <person name="Cichocki N."/>
            <person name="Veneault-Fourrey C."/>
            <person name="LaButti K."/>
            <person name="Lindquist E.A."/>
            <person name="Lipzen A."/>
            <person name="Lundell T."/>
            <person name="Morin E."/>
            <person name="Murat C."/>
            <person name="Riley R."/>
            <person name="Ohm R."/>
            <person name="Sun H."/>
            <person name="Tunlid A."/>
            <person name="Henrissat B."/>
            <person name="Grigoriev I.V."/>
            <person name="Hibbett D.S."/>
            <person name="Martin F."/>
        </authorList>
    </citation>
    <scope>NUCLEOTIDE SEQUENCE [LARGE SCALE GENOMIC DNA]</scope>
    <source>
        <strain evidence="5">Marx 270</strain>
    </source>
</reference>
<dbReference type="InterPro" id="IPR011993">
    <property type="entry name" value="PH-like_dom_sf"/>
</dbReference>
<evidence type="ECO:0000259" key="3">
    <source>
        <dbReference type="PROSITE" id="PS50190"/>
    </source>
</evidence>
<keyword evidence="5" id="KW-1185">Reference proteome</keyword>
<dbReference type="EMBL" id="KN831982">
    <property type="protein sequence ID" value="KIO02254.1"/>
    <property type="molecule type" value="Genomic_DNA"/>
</dbReference>
<dbReference type="InterPro" id="IPR041681">
    <property type="entry name" value="PH_9"/>
</dbReference>
<dbReference type="SMART" id="SM00233">
    <property type="entry name" value="PH"/>
    <property type="match status" value="1"/>
</dbReference>
<feature type="compositionally biased region" description="Polar residues" evidence="1">
    <location>
        <begin position="51"/>
        <end position="60"/>
    </location>
</feature>
<dbReference type="Proteomes" id="UP000054217">
    <property type="component" value="Unassembled WGS sequence"/>
</dbReference>
<feature type="region of interest" description="Disordered" evidence="1">
    <location>
        <begin position="1"/>
        <end position="129"/>
    </location>
</feature>
<reference evidence="4 5" key="1">
    <citation type="submission" date="2014-04" db="EMBL/GenBank/DDBJ databases">
        <authorList>
            <consortium name="DOE Joint Genome Institute"/>
            <person name="Kuo A."/>
            <person name="Kohler A."/>
            <person name="Costa M.D."/>
            <person name="Nagy L.G."/>
            <person name="Floudas D."/>
            <person name="Copeland A."/>
            <person name="Barry K.W."/>
            <person name="Cichocki N."/>
            <person name="Veneault-Fourrey C."/>
            <person name="LaButti K."/>
            <person name="Lindquist E.A."/>
            <person name="Lipzen A."/>
            <person name="Lundell T."/>
            <person name="Morin E."/>
            <person name="Murat C."/>
            <person name="Sun H."/>
            <person name="Tunlid A."/>
            <person name="Henrissat B."/>
            <person name="Grigoriev I.V."/>
            <person name="Hibbett D.S."/>
            <person name="Martin F."/>
            <person name="Nordberg H.P."/>
            <person name="Cantor M.N."/>
            <person name="Hua S.X."/>
        </authorList>
    </citation>
    <scope>NUCLEOTIDE SEQUENCE [LARGE SCALE GENOMIC DNA]</scope>
    <source>
        <strain evidence="4 5">Marx 270</strain>
    </source>
</reference>
<feature type="domain" description="PH" evidence="2">
    <location>
        <begin position="753"/>
        <end position="877"/>
    </location>
</feature>
<feature type="region of interest" description="Disordered" evidence="1">
    <location>
        <begin position="313"/>
        <end position="415"/>
    </location>
</feature>
<dbReference type="InterPro" id="IPR035999">
    <property type="entry name" value="Sec7_dom_sf"/>
</dbReference>
<dbReference type="InParanoid" id="A0A0C3P4Q9"/>
<dbReference type="SMART" id="SM00222">
    <property type="entry name" value="Sec7"/>
    <property type="match status" value="1"/>
</dbReference>
<dbReference type="STRING" id="870435.A0A0C3P4Q9"/>
<dbReference type="PANTHER" id="PTHR10663:SF405">
    <property type="entry name" value="ARF GUANINE NUCLEOTIDE EXCHANGE FACTOR SYT1"/>
    <property type="match status" value="1"/>
</dbReference>
<dbReference type="InterPro" id="IPR001849">
    <property type="entry name" value="PH_domain"/>
</dbReference>
<evidence type="ECO:0000259" key="2">
    <source>
        <dbReference type="PROSITE" id="PS50003"/>
    </source>
</evidence>
<evidence type="ECO:0000313" key="4">
    <source>
        <dbReference type="EMBL" id="KIO02254.1"/>
    </source>
</evidence>
<gene>
    <name evidence="4" type="ORF">M404DRAFT_1002270</name>
</gene>
<dbReference type="Gene3D" id="2.30.29.30">
    <property type="entry name" value="Pleckstrin-homology domain (PH domain)/Phosphotyrosine-binding domain (PTB)"/>
    <property type="match status" value="1"/>
</dbReference>
<feature type="compositionally biased region" description="Polar residues" evidence="1">
    <location>
        <begin position="397"/>
        <end position="413"/>
    </location>
</feature>
<dbReference type="Pfam" id="PF01369">
    <property type="entry name" value="Sec7"/>
    <property type="match status" value="1"/>
</dbReference>
<dbReference type="PANTHER" id="PTHR10663">
    <property type="entry name" value="GUANYL-NUCLEOTIDE EXCHANGE FACTOR"/>
    <property type="match status" value="1"/>
</dbReference>
<dbReference type="AlphaFoldDB" id="A0A0C3P4Q9"/>
<dbReference type="PROSITE" id="PS50190">
    <property type="entry name" value="SEC7"/>
    <property type="match status" value="1"/>
</dbReference>
<dbReference type="OrthoDB" id="430364at2759"/>
<dbReference type="HOGENOM" id="CLU_003769_0_0_1"/>
<proteinExistence type="predicted"/>
<feature type="compositionally biased region" description="Low complexity" evidence="1">
    <location>
        <begin position="427"/>
        <end position="447"/>
    </location>
</feature>
<evidence type="ECO:0000256" key="1">
    <source>
        <dbReference type="SAM" id="MobiDB-lite"/>
    </source>
</evidence>
<feature type="region of interest" description="Disordered" evidence="1">
    <location>
        <begin position="1159"/>
        <end position="1179"/>
    </location>
</feature>
<evidence type="ECO:0000313" key="5">
    <source>
        <dbReference type="Proteomes" id="UP000054217"/>
    </source>
</evidence>
<dbReference type="Gene3D" id="1.10.1000.11">
    <property type="entry name" value="Arf Nucleotide-binding Site Opener,domain 2"/>
    <property type="match status" value="1"/>
</dbReference>
<accession>A0A0C3P4Q9</accession>
<feature type="region of interest" description="Disordered" evidence="1">
    <location>
        <begin position="224"/>
        <end position="296"/>
    </location>
</feature>
<feature type="compositionally biased region" description="Polar residues" evidence="1">
    <location>
        <begin position="331"/>
        <end position="351"/>
    </location>
</feature>
<feature type="compositionally biased region" description="Polar residues" evidence="1">
    <location>
        <begin position="366"/>
        <end position="383"/>
    </location>
</feature>
<feature type="compositionally biased region" description="Basic and acidic residues" evidence="1">
    <location>
        <begin position="104"/>
        <end position="125"/>
    </location>
</feature>
<dbReference type="InterPro" id="IPR023394">
    <property type="entry name" value="Sec7_C_sf"/>
</dbReference>
<sequence>MVGILGLGSRGSSSSEARRSGVSLNAASRKSDPPSLPPKDVAPWDTPGHISETSGRQPYSFSLPVWRRRGRPAPSRQNPASASPSGNEHGTIPRSMPISNLAFNRDKDLPPSPLPDHDIGTRSNDDALGMSSLSDRKVMKPSHRFLHNDSTAAQVAPSKTSSKQPEIHINIDVKSSVDPNGIDATYQLPGYLRPSRSAHALRSSEAAFTGFLTPNDTRNRVVSMAPFPQSKKTTPNATEREYPSSRLTRKPSFLSRKTTSPIQRPGLSESPSLPVGHPMSPSQFGLHPAPNAATRQSHGAAVPLFTLTRRHSEKFSKRPSTSNGDVPVLPHNQSRTSDSSSIANPFLSSPAVTRRPATAETPARIRSQSFFPLSFRPASTSKDSATKGLSKPIPQSPKGNSSNTLPRPRSATNPPFLHRLSVNLFSSSGTGNGSSSPTVRSPRPSVSHLPPEALKPQAGEPPDAFLQRLMSFVSKADIAGILASSAESIYADSLKSYINYFAFFGDPLDVALRRLLMNVGLPRETQQIDRVIEAFASRYMSCNPDLFSSSDHPYILAFSLIMLHTDAFNKSNRRKMSKADYVKNTSLPGLMTEILDCFYDNVVFAPFVFIEDPLDSGTNGNRFSEGGNTRPSTPATLPSPLTAVATPLLSKPKIDPYYLIMHNLLDQLRVKVEEYVPTENPFSWEGTGVSWDYDEILLAFARSLVVVISSSDGTRLPVAFFGSSIGGFPSHPLAESGGISSLHPTSPGIWSLRLVKVATLNLKDDVVEGGKRSISRKWRPYSVALTWSQLLLFRDVSWTPILLSWNDTPKPPPLQAMQFKPDEVIPIKDALAVFDRSYTRHTHTFRLAISDGRHILLQTQDEGEMNEWISRINYASAFMSTGIHMRSIGIPGEDVDLAGTTAAASHLQDLQFTSAGQPRASDSPAGPNIDEALQCKERCNAVEARPAGVRSGADKVTVGLEDFSVPSGGLGSPYSSMEKPFGLRSRAQIIHSTVRDLEDRICATNSEIGVDLRVARNIAVLAPFQKSTRDRLQEAVQTLSRRLQTLRLDVTKLVCHRNILLNDLAAEIRTFEQTTLTLQPATEISHDDVFESMLSPATSLDIGENSFQLEDGCRSVSHSFDSSSGPSFRTALDLGPDWPSSGEAFAISAFRAASFMGESADVHGTPSSHPLLDEDSHSSASALNQLLSQTSIQEKLSFSSESREEPEDWDKTRAAKRVSLVRLPSDLRLVGLLGKLPRHPRSADDFGP</sequence>
<feature type="compositionally biased region" description="Low complexity" evidence="1">
    <location>
        <begin position="10"/>
        <end position="24"/>
    </location>
</feature>
<evidence type="ECO:0008006" key="6">
    <source>
        <dbReference type="Google" id="ProtNLM"/>
    </source>
</evidence>
<dbReference type="SUPFAM" id="SSF50729">
    <property type="entry name" value="PH domain-like"/>
    <property type="match status" value="1"/>
</dbReference>
<dbReference type="GO" id="GO:0032012">
    <property type="term" value="P:regulation of ARF protein signal transduction"/>
    <property type="evidence" value="ECO:0007669"/>
    <property type="project" value="InterPro"/>
</dbReference>
<name>A0A0C3P4Q9_PISTI</name>
<feature type="region of interest" description="Disordered" evidence="1">
    <location>
        <begin position="427"/>
        <end position="460"/>
    </location>
</feature>
<dbReference type="InterPro" id="IPR000904">
    <property type="entry name" value="Sec7_dom"/>
</dbReference>
<dbReference type="SUPFAM" id="SSF48425">
    <property type="entry name" value="Sec7 domain"/>
    <property type="match status" value="1"/>
</dbReference>